<organism evidence="2 3">
    <name type="scientific">Pseudooctadecabacter jejudonensis</name>
    <dbReference type="NCBI Taxonomy" id="1391910"/>
    <lineage>
        <taxon>Bacteria</taxon>
        <taxon>Pseudomonadati</taxon>
        <taxon>Pseudomonadota</taxon>
        <taxon>Alphaproteobacteria</taxon>
        <taxon>Rhodobacterales</taxon>
        <taxon>Paracoccaceae</taxon>
        <taxon>Pseudooctadecabacter</taxon>
    </lineage>
</organism>
<evidence type="ECO:0000259" key="1">
    <source>
        <dbReference type="Pfam" id="PF05378"/>
    </source>
</evidence>
<sequence>MTAVSVRMDVDIGGTFTDVVLENGSTQHSVKVLTTYEAPKNAIIDGMYQVCAKAGKAHPTKAKVSSASEAPSWARLPLGFCPPTKISIAAPKSITYFHRGQSICAIADVLDTDRKAITHIPHRGSAEAFAKKHRAVGQTMGTISDHVGREPGAGFGLVRRAGQDWKCRIIAATPSRYEVGTKSGNRCRNLSSDMM</sequence>
<evidence type="ECO:0000313" key="2">
    <source>
        <dbReference type="EMBL" id="SLN41095.1"/>
    </source>
</evidence>
<dbReference type="OrthoDB" id="9803860at2"/>
<protein>
    <recommendedName>
        <fullName evidence="1">Hydantoinase/oxoprolinase N-terminal domain-containing protein</fullName>
    </recommendedName>
</protein>
<accession>A0A1Y5SHX6</accession>
<gene>
    <name evidence="2" type="ORF">PSJ8397_02054</name>
</gene>
<name>A0A1Y5SHX6_9RHOB</name>
<dbReference type="AlphaFoldDB" id="A0A1Y5SHX6"/>
<reference evidence="2 3" key="1">
    <citation type="submission" date="2017-03" db="EMBL/GenBank/DDBJ databases">
        <authorList>
            <person name="Afonso C.L."/>
            <person name="Miller P.J."/>
            <person name="Scott M.A."/>
            <person name="Spackman E."/>
            <person name="Goraichik I."/>
            <person name="Dimitrov K.M."/>
            <person name="Suarez D.L."/>
            <person name="Swayne D.E."/>
        </authorList>
    </citation>
    <scope>NUCLEOTIDE SEQUENCE [LARGE SCALE GENOMIC DNA]</scope>
    <source>
        <strain evidence="2 3">CECT 8397</strain>
    </source>
</reference>
<dbReference type="Proteomes" id="UP000193623">
    <property type="component" value="Unassembled WGS sequence"/>
</dbReference>
<dbReference type="Pfam" id="PF05378">
    <property type="entry name" value="Hydant_A_N"/>
    <property type="match status" value="1"/>
</dbReference>
<dbReference type="InterPro" id="IPR008040">
    <property type="entry name" value="Hydant_A_N"/>
</dbReference>
<feature type="domain" description="Hydantoinase/oxoprolinase N-terminal" evidence="1">
    <location>
        <begin position="8"/>
        <end position="61"/>
    </location>
</feature>
<keyword evidence="3" id="KW-1185">Reference proteome</keyword>
<evidence type="ECO:0000313" key="3">
    <source>
        <dbReference type="Proteomes" id="UP000193623"/>
    </source>
</evidence>
<proteinExistence type="predicted"/>
<dbReference type="EMBL" id="FWFT01000003">
    <property type="protein sequence ID" value="SLN41095.1"/>
    <property type="molecule type" value="Genomic_DNA"/>
</dbReference>